<gene>
    <name evidence="6" type="ORF">GCM10017771_64500</name>
</gene>
<evidence type="ECO:0000313" key="6">
    <source>
        <dbReference type="EMBL" id="GHE44399.1"/>
    </source>
</evidence>
<keyword evidence="4" id="KW-0574">Periplasm</keyword>
<evidence type="ECO:0000256" key="3">
    <source>
        <dbReference type="ARBA" id="ARBA00022729"/>
    </source>
</evidence>
<dbReference type="Proteomes" id="UP000603227">
    <property type="component" value="Unassembled WGS sequence"/>
</dbReference>
<dbReference type="EMBL" id="BNAT01000028">
    <property type="protein sequence ID" value="GHE44399.1"/>
    <property type="molecule type" value="Genomic_DNA"/>
</dbReference>
<protein>
    <submittedName>
        <fullName evidence="6">Dehydrogenase</fullName>
    </submittedName>
</protein>
<reference evidence="6" key="2">
    <citation type="submission" date="2020-09" db="EMBL/GenBank/DDBJ databases">
        <authorList>
            <person name="Sun Q."/>
            <person name="Zhou Y."/>
        </authorList>
    </citation>
    <scope>NUCLEOTIDE SEQUENCE</scope>
    <source>
        <strain evidence="6">CGMCC 4.7403</strain>
    </source>
</reference>
<dbReference type="PROSITE" id="PS51257">
    <property type="entry name" value="PROKAR_LIPOPROTEIN"/>
    <property type="match status" value="1"/>
</dbReference>
<dbReference type="GO" id="GO:0030288">
    <property type="term" value="C:outer membrane-bounded periplasmic space"/>
    <property type="evidence" value="ECO:0007669"/>
    <property type="project" value="TreeGrafter"/>
</dbReference>
<dbReference type="PANTHER" id="PTHR30006:SF3">
    <property type="entry name" value="THIAMINE-BINDING PERIPLASMIC PROTEIN"/>
    <property type="match status" value="1"/>
</dbReference>
<dbReference type="InterPro" id="IPR006311">
    <property type="entry name" value="TAT_signal"/>
</dbReference>
<feature type="chain" id="PRO_5036768647" evidence="5">
    <location>
        <begin position="29"/>
        <end position="365"/>
    </location>
</feature>
<sequence>MKDVRIGRRAFLRGIGAAAAGTAATASAACQAPADRATSGAGSSKTLVVRDIGGAYGEANRKAVYEPFSKETGLRVDVVNIPRYAQMLAEIKEGRPRFDVIDIDMSALARFERDEATQELDYDRLKNARHAGIAESLLTSHGVGKNYWASVMAYRTDAFGGRTPESWADFWDAGAFPGSRALQGPDAGPPELEFALLADGVSLDRLYPLDVDRAFAALDEIKGAVREFWADGAAPGLLLERRRVTASSVWHGRPHKLIQQGAPLAYQWNGARRQSSGFGIPKGARHVDAAYKLIDFALRPEVQAAFAEIYPMGPVVPAAYKYLPRAAADLASSPEHLFTGFDLDVGWWVKNKEHVTRRWQEWVRS</sequence>
<evidence type="ECO:0000313" key="7">
    <source>
        <dbReference type="Proteomes" id="UP000603227"/>
    </source>
</evidence>
<dbReference type="GO" id="GO:0030976">
    <property type="term" value="F:thiamine pyrophosphate binding"/>
    <property type="evidence" value="ECO:0007669"/>
    <property type="project" value="TreeGrafter"/>
</dbReference>
<dbReference type="SUPFAM" id="SSF53850">
    <property type="entry name" value="Periplasmic binding protein-like II"/>
    <property type="match status" value="1"/>
</dbReference>
<dbReference type="Pfam" id="PF13416">
    <property type="entry name" value="SBP_bac_8"/>
    <property type="match status" value="1"/>
</dbReference>
<keyword evidence="7" id="KW-1185">Reference proteome</keyword>
<keyword evidence="2" id="KW-0813">Transport</keyword>
<dbReference type="PROSITE" id="PS51318">
    <property type="entry name" value="TAT"/>
    <property type="match status" value="1"/>
</dbReference>
<dbReference type="GO" id="GO:0015888">
    <property type="term" value="P:thiamine transport"/>
    <property type="evidence" value="ECO:0007669"/>
    <property type="project" value="TreeGrafter"/>
</dbReference>
<dbReference type="AlphaFoldDB" id="A0A919DI66"/>
<evidence type="ECO:0000256" key="5">
    <source>
        <dbReference type="SAM" id="SignalP"/>
    </source>
</evidence>
<name>A0A919DI66_9ACTN</name>
<evidence type="ECO:0000256" key="1">
    <source>
        <dbReference type="ARBA" id="ARBA00004418"/>
    </source>
</evidence>
<dbReference type="Gene3D" id="3.40.190.10">
    <property type="entry name" value="Periplasmic binding protein-like II"/>
    <property type="match status" value="2"/>
</dbReference>
<accession>A0A919DI66</accession>
<reference evidence="6" key="1">
    <citation type="journal article" date="2014" name="Int. J. Syst. Evol. Microbiol.">
        <title>Complete genome sequence of Corynebacterium casei LMG S-19264T (=DSM 44701T), isolated from a smear-ripened cheese.</title>
        <authorList>
            <consortium name="US DOE Joint Genome Institute (JGI-PGF)"/>
            <person name="Walter F."/>
            <person name="Albersmeier A."/>
            <person name="Kalinowski J."/>
            <person name="Ruckert C."/>
        </authorList>
    </citation>
    <scope>NUCLEOTIDE SEQUENCE</scope>
    <source>
        <strain evidence="6">CGMCC 4.7403</strain>
    </source>
</reference>
<keyword evidence="3 5" id="KW-0732">Signal</keyword>
<dbReference type="RefSeq" id="WP_189785990.1">
    <property type="nucleotide sequence ID" value="NZ_BNAT01000028.1"/>
</dbReference>
<dbReference type="InterPro" id="IPR006059">
    <property type="entry name" value="SBP"/>
</dbReference>
<dbReference type="GO" id="GO:0030975">
    <property type="term" value="F:thiamine binding"/>
    <property type="evidence" value="ECO:0007669"/>
    <property type="project" value="TreeGrafter"/>
</dbReference>
<dbReference type="CDD" id="cd13589">
    <property type="entry name" value="PBP2_polyamine_RpCGA009"/>
    <property type="match status" value="1"/>
</dbReference>
<comment type="subcellular location">
    <subcellularLocation>
        <location evidence="1">Periplasm</location>
    </subcellularLocation>
</comment>
<comment type="caution">
    <text evidence="6">The sequence shown here is derived from an EMBL/GenBank/DDBJ whole genome shotgun (WGS) entry which is preliminary data.</text>
</comment>
<feature type="signal peptide" evidence="5">
    <location>
        <begin position="1"/>
        <end position="28"/>
    </location>
</feature>
<evidence type="ECO:0000256" key="4">
    <source>
        <dbReference type="ARBA" id="ARBA00022764"/>
    </source>
</evidence>
<evidence type="ECO:0000256" key="2">
    <source>
        <dbReference type="ARBA" id="ARBA00022448"/>
    </source>
</evidence>
<dbReference type="PANTHER" id="PTHR30006">
    <property type="entry name" value="THIAMINE-BINDING PERIPLASMIC PROTEIN-RELATED"/>
    <property type="match status" value="1"/>
</dbReference>
<proteinExistence type="predicted"/>
<organism evidence="6 7">
    <name type="scientific">Streptomyces capitiformicae</name>
    <dbReference type="NCBI Taxonomy" id="2014920"/>
    <lineage>
        <taxon>Bacteria</taxon>
        <taxon>Bacillati</taxon>
        <taxon>Actinomycetota</taxon>
        <taxon>Actinomycetes</taxon>
        <taxon>Kitasatosporales</taxon>
        <taxon>Streptomycetaceae</taxon>
        <taxon>Streptomyces</taxon>
    </lineage>
</organism>